<evidence type="ECO:0000256" key="1">
    <source>
        <dbReference type="SAM" id="Phobius"/>
    </source>
</evidence>
<feature type="transmembrane region" description="Helical" evidence="1">
    <location>
        <begin position="56"/>
        <end position="77"/>
    </location>
</feature>
<organism evidence="2 3">
    <name type="scientific">Paraburkholderia solisilvae</name>
    <dbReference type="NCBI Taxonomy" id="624376"/>
    <lineage>
        <taxon>Bacteria</taxon>
        <taxon>Pseudomonadati</taxon>
        <taxon>Pseudomonadota</taxon>
        <taxon>Betaproteobacteria</taxon>
        <taxon>Burkholderiales</taxon>
        <taxon>Burkholderiaceae</taxon>
        <taxon>Paraburkholderia</taxon>
    </lineage>
</organism>
<sequence>MGSTTNWREQRNWRFVCLYLLMVDIGLLVYWAVAIADVLPAAWLFKGYRDPTISAWNWSFLPLDLLASVTGLAGVACARSERQALGECLILLSLCLTFCAGLMALSFWALTADYDPSWWGANACLMVPSALLLAVRLGGVRG</sequence>
<name>A0A6J5DYH3_9BURK</name>
<dbReference type="EMBL" id="CADIKF010000020">
    <property type="protein sequence ID" value="CAB3758281.1"/>
    <property type="molecule type" value="Genomic_DNA"/>
</dbReference>
<gene>
    <name evidence="2" type="ORF">LMG29739_02896</name>
</gene>
<accession>A0A6J5DYH3</accession>
<feature type="transmembrane region" description="Helical" evidence="1">
    <location>
        <begin position="116"/>
        <end position="135"/>
    </location>
</feature>
<reference evidence="2 3" key="1">
    <citation type="submission" date="2020-04" db="EMBL/GenBank/DDBJ databases">
        <authorList>
            <person name="De Canck E."/>
        </authorList>
    </citation>
    <scope>NUCLEOTIDE SEQUENCE [LARGE SCALE GENOMIC DNA]</scope>
    <source>
        <strain evidence="2 3">LMG 29739</strain>
    </source>
</reference>
<dbReference type="RefSeq" id="WP_175111603.1">
    <property type="nucleotide sequence ID" value="NZ_CADIKF010000020.1"/>
</dbReference>
<dbReference type="AlphaFoldDB" id="A0A6J5DYH3"/>
<dbReference type="Proteomes" id="UP000494329">
    <property type="component" value="Unassembled WGS sequence"/>
</dbReference>
<feature type="transmembrane region" description="Helical" evidence="1">
    <location>
        <begin position="89"/>
        <end position="110"/>
    </location>
</feature>
<evidence type="ECO:0000313" key="2">
    <source>
        <dbReference type="EMBL" id="CAB3758281.1"/>
    </source>
</evidence>
<proteinExistence type="predicted"/>
<dbReference type="Pfam" id="PF17314">
    <property type="entry name" value="DUF5360"/>
    <property type="match status" value="1"/>
</dbReference>
<keyword evidence="1" id="KW-0812">Transmembrane</keyword>
<keyword evidence="1" id="KW-1133">Transmembrane helix</keyword>
<dbReference type="InterPro" id="IPR020348">
    <property type="entry name" value="Uncharacterised_YvaD"/>
</dbReference>
<evidence type="ECO:0000313" key="3">
    <source>
        <dbReference type="Proteomes" id="UP000494329"/>
    </source>
</evidence>
<protein>
    <submittedName>
        <fullName evidence="2">Uncharacterized protein</fullName>
    </submittedName>
</protein>
<keyword evidence="3" id="KW-1185">Reference proteome</keyword>
<feature type="transmembrane region" description="Helical" evidence="1">
    <location>
        <begin position="12"/>
        <end position="36"/>
    </location>
</feature>
<keyword evidence="1" id="KW-0472">Membrane</keyword>